<feature type="compositionally biased region" description="Basic and acidic residues" evidence="1">
    <location>
        <begin position="1"/>
        <end position="17"/>
    </location>
</feature>
<reference evidence="2 3" key="1">
    <citation type="journal article" date="2008" name="Int. J. Syst. Evol. Microbiol.">
        <title>Description of Roseateles aquatilis sp. nov. and Roseateles terrae sp. nov., in the class Betaproteobacteria, and emended description of the genus Roseateles.</title>
        <authorList>
            <person name="Gomila M."/>
            <person name="Bowien B."/>
            <person name="Falsen E."/>
            <person name="Moore E.R."/>
            <person name="Lalucat J."/>
        </authorList>
    </citation>
    <scope>NUCLEOTIDE SEQUENCE [LARGE SCALE GENOMIC DNA]</scope>
    <source>
        <strain evidence="2 3">CCUG 48205</strain>
    </source>
</reference>
<feature type="region of interest" description="Disordered" evidence="1">
    <location>
        <begin position="1"/>
        <end position="28"/>
    </location>
</feature>
<proteinExistence type="predicted"/>
<organism evidence="2 3">
    <name type="scientific">Roseateles aquatilis</name>
    <dbReference type="NCBI Taxonomy" id="431061"/>
    <lineage>
        <taxon>Bacteria</taxon>
        <taxon>Pseudomonadati</taxon>
        <taxon>Pseudomonadota</taxon>
        <taxon>Betaproteobacteria</taxon>
        <taxon>Burkholderiales</taxon>
        <taxon>Sphaerotilaceae</taxon>
        <taxon>Roseateles</taxon>
    </lineage>
</organism>
<name>A0A246JHD5_9BURK</name>
<evidence type="ECO:0000256" key="1">
    <source>
        <dbReference type="SAM" id="MobiDB-lite"/>
    </source>
</evidence>
<protein>
    <submittedName>
        <fullName evidence="2">Uncharacterized protein</fullName>
    </submittedName>
</protein>
<dbReference type="AlphaFoldDB" id="A0A246JHD5"/>
<gene>
    <name evidence="2" type="ORF">CDN99_06660</name>
</gene>
<sequence length="639" mass="69396">MDELREQARVREEERRQAAAQAEASARQRDLLAVQQGQDQLRDAHDEIAEGIGNGTVPKEQAEQAWQDRAKQILADTTPKVRPQAQDLATRELDGLQARLGNGVRKTVLKRDQSDIQAGIDQTLEYQARQYGTDPAKASAMVEATLRELGPFSGLSPEQLQRKGQVWRESTEYTQGFEAVSGARNSRPGLDQAEKLVNGGLPNIDPQKKATLNDRIQAYRLSLDQKDEMAAARRQREAETRLKNAEAAYNVFVSQADKGTMLDPAYIDSAIQVTAGTPYQNGIVAMAKQAQESGGLAAQPVPVQRQMLTELDGEIARNGRNPALDKRRQQLEKVLQGSEQDLQRDPLRAGLERGVITQLPPLQLQGGLEGIIPQLTTRVQQADRVGTWAGRPVAPFTSDEAQNVARFIRTQPPEQRARSIQALAQVMPPRQAQALAALMDKEDRPLAIAFGLGASRTTFDRPVAELVLKGATALENKTIKEDKTPVDGWMGRINATIAGVYGNTEQTSMVSDAARYILAGKVAEGAAGSDGDVRTAIDLAVGGKLSDVNGTQVVIPAGVQRKDFDARMRQYPPDDLAKQLPDGKVYVRGQPMDLQVFLNGLPSAQLRTVGSGRYAVVGGGSIATNAQGKPIVVEVPNAR</sequence>
<dbReference type="EMBL" id="NIOF01000002">
    <property type="protein sequence ID" value="OWQ92034.1"/>
    <property type="molecule type" value="Genomic_DNA"/>
</dbReference>
<dbReference type="Proteomes" id="UP000197468">
    <property type="component" value="Unassembled WGS sequence"/>
</dbReference>
<comment type="caution">
    <text evidence="2">The sequence shown here is derived from an EMBL/GenBank/DDBJ whole genome shotgun (WGS) entry which is preliminary data.</text>
</comment>
<accession>A0A246JHD5</accession>
<evidence type="ECO:0000313" key="3">
    <source>
        <dbReference type="Proteomes" id="UP000197468"/>
    </source>
</evidence>
<keyword evidence="3" id="KW-1185">Reference proteome</keyword>
<evidence type="ECO:0000313" key="2">
    <source>
        <dbReference type="EMBL" id="OWQ92034.1"/>
    </source>
</evidence>